<sequence>MSQHQSIAALEAEVVARRERLARTVDQLVVTASPKNIVRRQVEAAKAALDAATRTPDGRLRTDRVAAAGAVVAVLGGLLAYRAWQRR</sequence>
<keyword evidence="1" id="KW-1133">Transmembrane helix</keyword>
<proteinExistence type="predicted"/>
<dbReference type="Pfam" id="PF12277">
    <property type="entry name" value="DUF3618"/>
    <property type="match status" value="1"/>
</dbReference>
<organism evidence="2 3">
    <name type="scientific">Phycicoccus duodecadis</name>
    <dbReference type="NCBI Taxonomy" id="173053"/>
    <lineage>
        <taxon>Bacteria</taxon>
        <taxon>Bacillati</taxon>
        <taxon>Actinomycetota</taxon>
        <taxon>Actinomycetes</taxon>
        <taxon>Micrococcales</taxon>
        <taxon>Intrasporangiaceae</taxon>
        <taxon>Phycicoccus</taxon>
    </lineage>
</organism>
<protein>
    <submittedName>
        <fullName evidence="2">Uncharacterized protein DUF3618</fullName>
    </submittedName>
</protein>
<name>A0A2N3YJM0_9MICO</name>
<gene>
    <name evidence="2" type="ORF">ATL31_1905</name>
</gene>
<evidence type="ECO:0000313" key="3">
    <source>
        <dbReference type="Proteomes" id="UP000233781"/>
    </source>
</evidence>
<feature type="transmembrane region" description="Helical" evidence="1">
    <location>
        <begin position="65"/>
        <end position="84"/>
    </location>
</feature>
<dbReference type="InterPro" id="IPR022062">
    <property type="entry name" value="DUF3618"/>
</dbReference>
<dbReference type="AlphaFoldDB" id="A0A2N3YJM0"/>
<reference evidence="2 3" key="1">
    <citation type="submission" date="2017-12" db="EMBL/GenBank/DDBJ databases">
        <title>Sequencing the genomes of 1000 Actinobacteria strains.</title>
        <authorList>
            <person name="Klenk H.-P."/>
        </authorList>
    </citation>
    <scope>NUCLEOTIDE SEQUENCE [LARGE SCALE GENOMIC DNA]</scope>
    <source>
        <strain evidence="2 3">DSM 12806</strain>
    </source>
</reference>
<comment type="caution">
    <text evidence="2">The sequence shown here is derived from an EMBL/GenBank/DDBJ whole genome shotgun (WGS) entry which is preliminary data.</text>
</comment>
<keyword evidence="1" id="KW-0472">Membrane</keyword>
<dbReference type="RefSeq" id="WP_101395548.1">
    <property type="nucleotide sequence ID" value="NZ_PJNE01000001.1"/>
</dbReference>
<accession>A0A2N3YJM0</accession>
<evidence type="ECO:0000256" key="1">
    <source>
        <dbReference type="SAM" id="Phobius"/>
    </source>
</evidence>
<dbReference type="Proteomes" id="UP000233781">
    <property type="component" value="Unassembled WGS sequence"/>
</dbReference>
<keyword evidence="3" id="KW-1185">Reference proteome</keyword>
<dbReference type="EMBL" id="PJNE01000001">
    <property type="protein sequence ID" value="PKW27072.1"/>
    <property type="molecule type" value="Genomic_DNA"/>
</dbReference>
<evidence type="ECO:0000313" key="2">
    <source>
        <dbReference type="EMBL" id="PKW27072.1"/>
    </source>
</evidence>
<keyword evidence="1" id="KW-0812">Transmembrane</keyword>